<dbReference type="RefSeq" id="WP_204060558.1">
    <property type="nucleotide sequence ID" value="NZ_BAAAGP010000013.1"/>
</dbReference>
<feature type="domain" description="Hemerythrin-like" evidence="1">
    <location>
        <begin position="17"/>
        <end position="144"/>
    </location>
</feature>
<evidence type="ECO:0000313" key="2">
    <source>
        <dbReference type="EMBL" id="GIH43448.1"/>
    </source>
</evidence>
<dbReference type="Pfam" id="PF01814">
    <property type="entry name" value="Hemerythrin"/>
    <property type="match status" value="1"/>
</dbReference>
<name>A0ABQ4G8P2_9ACTN</name>
<keyword evidence="3" id="KW-1185">Reference proteome</keyword>
<gene>
    <name evidence="2" type="ORF">Mco01_64480</name>
</gene>
<dbReference type="Gene3D" id="1.20.120.520">
    <property type="entry name" value="nmb1532 protein domain like"/>
    <property type="match status" value="1"/>
</dbReference>
<evidence type="ECO:0000313" key="3">
    <source>
        <dbReference type="Proteomes" id="UP000603904"/>
    </source>
</evidence>
<reference evidence="2 3" key="1">
    <citation type="submission" date="2021-01" db="EMBL/GenBank/DDBJ databases">
        <title>Whole genome shotgun sequence of Microbispora corallina NBRC 16416.</title>
        <authorList>
            <person name="Komaki H."/>
            <person name="Tamura T."/>
        </authorList>
    </citation>
    <scope>NUCLEOTIDE SEQUENCE [LARGE SCALE GENOMIC DNA]</scope>
    <source>
        <strain evidence="2 3">NBRC 16416</strain>
    </source>
</reference>
<protein>
    <recommendedName>
        <fullName evidence="1">Hemerythrin-like domain-containing protein</fullName>
    </recommendedName>
</protein>
<organism evidence="2 3">
    <name type="scientific">Microbispora corallina</name>
    <dbReference type="NCBI Taxonomy" id="83302"/>
    <lineage>
        <taxon>Bacteria</taxon>
        <taxon>Bacillati</taxon>
        <taxon>Actinomycetota</taxon>
        <taxon>Actinomycetes</taxon>
        <taxon>Streptosporangiales</taxon>
        <taxon>Streptosporangiaceae</taxon>
        <taxon>Microbispora</taxon>
    </lineage>
</organism>
<dbReference type="CDD" id="cd12108">
    <property type="entry name" value="Hr-like"/>
    <property type="match status" value="1"/>
</dbReference>
<proteinExistence type="predicted"/>
<accession>A0ABQ4G8P2</accession>
<dbReference type="EMBL" id="BOOC01000039">
    <property type="protein sequence ID" value="GIH43448.1"/>
    <property type="molecule type" value="Genomic_DNA"/>
</dbReference>
<dbReference type="InterPro" id="IPR012312">
    <property type="entry name" value="Hemerythrin-like"/>
</dbReference>
<sequence length="232" mass="25936">MKPDPQRPADTTMMGVVHDAYRRDFGRARHALATPPYPDGPRREAIAEHVAWLMRLLHDHHTGEDDGLWPLVLRRNPDSAAIIEAMDADHARIAPAMETVTAAAARYAGDDAAPARTELLAALDNLCEVVLPHLRREEDEAMPVVSASITAAEWDAWDQKHNIKPKRLMQLGEEAHWVIDGIDPVRYQFAIHLLPAIPRFIVLRGFARKYRRRATTVWGPGTYGPATTPTNA</sequence>
<comment type="caution">
    <text evidence="2">The sequence shown here is derived from an EMBL/GenBank/DDBJ whole genome shotgun (WGS) entry which is preliminary data.</text>
</comment>
<evidence type="ECO:0000259" key="1">
    <source>
        <dbReference type="Pfam" id="PF01814"/>
    </source>
</evidence>
<dbReference type="Proteomes" id="UP000603904">
    <property type="component" value="Unassembled WGS sequence"/>
</dbReference>